<dbReference type="KEGG" id="senf:GJR95_16710"/>
<evidence type="ECO:0000313" key="2">
    <source>
        <dbReference type="Proteomes" id="UP000464577"/>
    </source>
</evidence>
<accession>A0A6P1VWU5</accession>
<dbReference type="AlphaFoldDB" id="A0A6P1VWU5"/>
<dbReference type="EMBL" id="CP045997">
    <property type="protein sequence ID" value="QHV96552.1"/>
    <property type="molecule type" value="Genomic_DNA"/>
</dbReference>
<proteinExistence type="predicted"/>
<name>A0A6P1VWU5_9BACT</name>
<organism evidence="1 2">
    <name type="scientific">Spirosoma endbachense</name>
    <dbReference type="NCBI Taxonomy" id="2666025"/>
    <lineage>
        <taxon>Bacteria</taxon>
        <taxon>Pseudomonadati</taxon>
        <taxon>Bacteroidota</taxon>
        <taxon>Cytophagia</taxon>
        <taxon>Cytophagales</taxon>
        <taxon>Cytophagaceae</taxon>
        <taxon>Spirosoma</taxon>
    </lineage>
</organism>
<gene>
    <name evidence="1" type="ORF">GJR95_16710</name>
</gene>
<dbReference type="RefSeq" id="WP_198424850.1">
    <property type="nucleotide sequence ID" value="NZ_CP045997.1"/>
</dbReference>
<reference evidence="1 2" key="1">
    <citation type="submission" date="2019-11" db="EMBL/GenBank/DDBJ databases">
        <title>Spirosoma endbachense sp. nov., isolated from a natural salt meadow.</title>
        <authorList>
            <person name="Rojas J."/>
            <person name="Ambika Manirajan B."/>
            <person name="Ratering S."/>
            <person name="Suarez C."/>
            <person name="Geissler-Plaum R."/>
            <person name="Schnell S."/>
        </authorList>
    </citation>
    <scope>NUCLEOTIDE SEQUENCE [LARGE SCALE GENOMIC DNA]</scope>
    <source>
        <strain evidence="1 2">I-24</strain>
    </source>
</reference>
<dbReference type="Proteomes" id="UP000464577">
    <property type="component" value="Chromosome"/>
</dbReference>
<sequence length="188" mass="22048">MACIKRAKQANALFTHLEGIYKASTDFASGNIQPYIEEHEHYRESEDDPEFDPFEELYNHFESGMIDDLPPTIEQYRELLDFLHNFGEYRERLDRGFTESFGFTSLYVMPDEEGNETLFPREDLSEDEINRIDANRQIESISIEYCLDGYNEFYTQCLVLIKTYRISGTIETCAKDILALYSPYAYSE</sequence>
<keyword evidence="2" id="KW-1185">Reference proteome</keyword>
<protein>
    <submittedName>
        <fullName evidence="1">Uncharacterized protein</fullName>
    </submittedName>
</protein>
<evidence type="ECO:0000313" key="1">
    <source>
        <dbReference type="EMBL" id="QHV96552.1"/>
    </source>
</evidence>